<keyword evidence="2" id="KW-0677">Repeat</keyword>
<feature type="chain" id="PRO_5032985540" description="NHL repeat containing protein" evidence="5">
    <location>
        <begin position="21"/>
        <end position="403"/>
    </location>
</feature>
<dbReference type="Gene3D" id="2.120.10.30">
    <property type="entry name" value="TolB, C-terminal domain"/>
    <property type="match status" value="2"/>
</dbReference>
<dbReference type="PANTHER" id="PTHR10680:SF14">
    <property type="entry name" value="PEPTIDYL-GLYCINE ALPHA-AMIDATING MONOOXYGENASE"/>
    <property type="match status" value="1"/>
</dbReference>
<evidence type="ECO:0000256" key="1">
    <source>
        <dbReference type="ARBA" id="ARBA00022729"/>
    </source>
</evidence>
<keyword evidence="3" id="KW-0325">Glycoprotein</keyword>
<accession>A0A815EKZ1</accession>
<feature type="signal peptide" evidence="5">
    <location>
        <begin position="1"/>
        <end position="20"/>
    </location>
</feature>
<evidence type="ECO:0000313" key="7">
    <source>
        <dbReference type="Proteomes" id="UP000663864"/>
    </source>
</evidence>
<dbReference type="SUPFAM" id="SSF101898">
    <property type="entry name" value="NHL repeat"/>
    <property type="match status" value="1"/>
</dbReference>
<evidence type="ECO:0000256" key="2">
    <source>
        <dbReference type="ARBA" id="ARBA00022737"/>
    </source>
</evidence>
<dbReference type="InterPro" id="IPR011042">
    <property type="entry name" value="6-blade_b-propeller_TolB-like"/>
</dbReference>
<protein>
    <recommendedName>
        <fullName evidence="8">NHL repeat containing protein</fullName>
    </recommendedName>
</protein>
<organism evidence="6 7">
    <name type="scientific">Rotaria sordida</name>
    <dbReference type="NCBI Taxonomy" id="392033"/>
    <lineage>
        <taxon>Eukaryota</taxon>
        <taxon>Metazoa</taxon>
        <taxon>Spiralia</taxon>
        <taxon>Gnathifera</taxon>
        <taxon>Rotifera</taxon>
        <taxon>Eurotatoria</taxon>
        <taxon>Bdelloidea</taxon>
        <taxon>Philodinida</taxon>
        <taxon>Philodinidae</taxon>
        <taxon>Rotaria</taxon>
    </lineage>
</organism>
<dbReference type="Gene3D" id="2.40.10.500">
    <property type="match status" value="1"/>
</dbReference>
<dbReference type="GO" id="GO:0005576">
    <property type="term" value="C:extracellular region"/>
    <property type="evidence" value="ECO:0007669"/>
    <property type="project" value="TreeGrafter"/>
</dbReference>
<reference evidence="6" key="1">
    <citation type="submission" date="2021-02" db="EMBL/GenBank/DDBJ databases">
        <authorList>
            <person name="Nowell W R."/>
        </authorList>
    </citation>
    <scope>NUCLEOTIDE SEQUENCE</scope>
</reference>
<sequence length="403" mass="44947">MQIPVIYILVFLCWLPSTKSIKVSPCARWNTMGIIVAGTGGRGNKPEQLNQPEGIFIHKQTNTLYVADTGNERIQVFSLDKLSTMGTTVISNITFAMKIYVDDDNNGPTIYLAIESEHRVKKWVQGTSQGAQGVQVGGECFYCTGVWVDKEKNVYLSSAGKHCVFKWSPQTNITTVVAGREYYSGSTSDNLNSPEGIYVDSTNGAVYVADYVNNRIQKWLVNASNGTTEAGLSNGNEGSDAESLSRPTAVWVDEETHVVYVADSSNERIQRWLYNASMGDTIAGGSGLGDKPNRFDQPVDLAFDNNGNLYVELSRIQIDLNTQHFIDEYGRIFHDDDSNNLHQWGFYTSWMGVNYHSEDEINQEYLSQLSIAIQMKENKGIYALLDCHQDIFSRYFCGEGVSD</sequence>
<dbReference type="Proteomes" id="UP000663864">
    <property type="component" value="Unassembled WGS sequence"/>
</dbReference>
<dbReference type="SUPFAM" id="SSF51445">
    <property type="entry name" value="(Trans)glycosidases"/>
    <property type="match status" value="1"/>
</dbReference>
<gene>
    <name evidence="6" type="ORF">ZHD862_LOCUS28591</name>
</gene>
<evidence type="ECO:0008006" key="8">
    <source>
        <dbReference type="Google" id="ProtNLM"/>
    </source>
</evidence>
<evidence type="ECO:0000256" key="4">
    <source>
        <dbReference type="PROSITE-ProRule" id="PRU00504"/>
    </source>
</evidence>
<proteinExistence type="predicted"/>
<dbReference type="CDD" id="cd05819">
    <property type="entry name" value="NHL"/>
    <property type="match status" value="1"/>
</dbReference>
<dbReference type="Gene3D" id="3.20.20.80">
    <property type="entry name" value="Glycosidases"/>
    <property type="match status" value="1"/>
</dbReference>
<keyword evidence="1 5" id="KW-0732">Signal</keyword>
<feature type="repeat" description="NHL" evidence="4">
    <location>
        <begin position="185"/>
        <end position="222"/>
    </location>
</feature>
<dbReference type="EMBL" id="CAJNOT010002401">
    <property type="protein sequence ID" value="CAF1312918.1"/>
    <property type="molecule type" value="Genomic_DNA"/>
</dbReference>
<dbReference type="InterPro" id="IPR017853">
    <property type="entry name" value="GH"/>
</dbReference>
<feature type="repeat" description="NHL" evidence="4">
    <location>
        <begin position="40"/>
        <end position="80"/>
    </location>
</feature>
<dbReference type="Pfam" id="PF01436">
    <property type="entry name" value="NHL"/>
    <property type="match status" value="2"/>
</dbReference>
<dbReference type="PANTHER" id="PTHR10680">
    <property type="entry name" value="PEPTIDYL-GLYCINE ALPHA-AMIDATING MONOOXYGENASE"/>
    <property type="match status" value="1"/>
</dbReference>
<evidence type="ECO:0000256" key="5">
    <source>
        <dbReference type="SAM" id="SignalP"/>
    </source>
</evidence>
<evidence type="ECO:0000313" key="6">
    <source>
        <dbReference type="EMBL" id="CAF1312918.1"/>
    </source>
</evidence>
<name>A0A815EKZ1_9BILA</name>
<dbReference type="InterPro" id="IPR001258">
    <property type="entry name" value="NHL_repeat"/>
</dbReference>
<comment type="caution">
    <text evidence="6">The sequence shown here is derived from an EMBL/GenBank/DDBJ whole genome shotgun (WGS) entry which is preliminary data.</text>
</comment>
<dbReference type="PROSITE" id="PS51125">
    <property type="entry name" value="NHL"/>
    <property type="match status" value="2"/>
</dbReference>
<evidence type="ECO:0000256" key="3">
    <source>
        <dbReference type="ARBA" id="ARBA00023180"/>
    </source>
</evidence>
<dbReference type="AlphaFoldDB" id="A0A815EKZ1"/>